<evidence type="ECO:0000313" key="2">
    <source>
        <dbReference type="Proteomes" id="UP000233332"/>
    </source>
</evidence>
<proteinExistence type="predicted"/>
<dbReference type="AlphaFoldDB" id="A0A2N3L0T9"/>
<evidence type="ECO:0000313" key="1">
    <source>
        <dbReference type="EMBL" id="PKR56336.1"/>
    </source>
</evidence>
<accession>A0A2N3L0T9</accession>
<name>A0A2N3L0T9_9PROT</name>
<keyword evidence="2" id="KW-1185">Reference proteome</keyword>
<dbReference type="Proteomes" id="UP000233332">
    <property type="component" value="Unassembled WGS sequence"/>
</dbReference>
<protein>
    <submittedName>
        <fullName evidence="1">Uncharacterized protein</fullName>
    </submittedName>
</protein>
<gene>
    <name evidence="1" type="ORF">COO92_21260</name>
</gene>
<reference evidence="1 2" key="1">
    <citation type="submission" date="2017-09" db="EMBL/GenBank/DDBJ databases">
        <title>Biodiversity and function of Thalassospira species in the particle-attached aromatic-hydrocarbon-degrading consortia from the surface seawater of the China South Sea.</title>
        <authorList>
            <person name="Dong C."/>
            <person name="Lai Q."/>
            <person name="Shao Z."/>
        </authorList>
    </citation>
    <scope>NUCLEOTIDE SEQUENCE [LARGE SCALE GENOMIC DNA]</scope>
    <source>
        <strain evidence="1 2">139Z-12</strain>
    </source>
</reference>
<dbReference type="RefSeq" id="WP_101304941.1">
    <property type="nucleotide sequence ID" value="NZ_NXGX01000015.1"/>
</dbReference>
<dbReference type="EMBL" id="NXGX01000015">
    <property type="protein sequence ID" value="PKR56336.1"/>
    <property type="molecule type" value="Genomic_DNA"/>
</dbReference>
<sequence>MRLMDRALEKGIAEVVCATNAVGPRFVAGETLLLARDRTIQTKYAVTITQDGRQWIGRSEEEPPIIGTKYPIVGMMH</sequence>
<comment type="caution">
    <text evidence="1">The sequence shown here is derived from an EMBL/GenBank/DDBJ whole genome shotgun (WGS) entry which is preliminary data.</text>
</comment>
<organism evidence="1 2">
    <name type="scientific">Thalassospira lohafexi</name>
    <dbReference type="NCBI Taxonomy" id="744227"/>
    <lineage>
        <taxon>Bacteria</taxon>
        <taxon>Pseudomonadati</taxon>
        <taxon>Pseudomonadota</taxon>
        <taxon>Alphaproteobacteria</taxon>
        <taxon>Rhodospirillales</taxon>
        <taxon>Thalassospiraceae</taxon>
        <taxon>Thalassospira</taxon>
    </lineage>
</organism>